<feature type="chain" id="PRO_5015493328" description="EGF-like domain-containing protein" evidence="2">
    <location>
        <begin position="17"/>
        <end position="823"/>
    </location>
</feature>
<dbReference type="AlphaFoldDB" id="A0A2T2P9Q3"/>
<reference evidence="3 4" key="1">
    <citation type="journal article" date="2018" name="Front. Microbiol.">
        <title>Genome-Wide Analysis of Corynespora cassiicola Leaf Fall Disease Putative Effectors.</title>
        <authorList>
            <person name="Lopez D."/>
            <person name="Ribeiro S."/>
            <person name="Label P."/>
            <person name="Fumanal B."/>
            <person name="Venisse J.S."/>
            <person name="Kohler A."/>
            <person name="de Oliveira R.R."/>
            <person name="Labutti K."/>
            <person name="Lipzen A."/>
            <person name="Lail K."/>
            <person name="Bauer D."/>
            <person name="Ohm R.A."/>
            <person name="Barry K.W."/>
            <person name="Spatafora J."/>
            <person name="Grigoriev I.V."/>
            <person name="Martin F.M."/>
            <person name="Pujade-Renaud V."/>
        </authorList>
    </citation>
    <scope>NUCLEOTIDE SEQUENCE [LARGE SCALE GENOMIC DNA]</scope>
    <source>
        <strain evidence="3 4">Philippines</strain>
    </source>
</reference>
<feature type="region of interest" description="Disordered" evidence="1">
    <location>
        <begin position="346"/>
        <end position="636"/>
    </location>
</feature>
<feature type="compositionally biased region" description="Acidic residues" evidence="1">
    <location>
        <begin position="579"/>
        <end position="589"/>
    </location>
</feature>
<feature type="compositionally biased region" description="Basic residues" evidence="1">
    <location>
        <begin position="462"/>
        <end position="477"/>
    </location>
</feature>
<dbReference type="Proteomes" id="UP000240883">
    <property type="component" value="Unassembled WGS sequence"/>
</dbReference>
<name>A0A2T2P9Q3_CORCC</name>
<evidence type="ECO:0000256" key="2">
    <source>
        <dbReference type="SAM" id="SignalP"/>
    </source>
</evidence>
<accession>A0A2T2P9Q3</accession>
<feature type="signal peptide" evidence="2">
    <location>
        <begin position="1"/>
        <end position="16"/>
    </location>
</feature>
<feature type="compositionally biased region" description="Basic residues" evidence="1">
    <location>
        <begin position="407"/>
        <end position="424"/>
    </location>
</feature>
<proteinExistence type="predicted"/>
<feature type="compositionally biased region" description="Gly residues" evidence="1">
    <location>
        <begin position="369"/>
        <end position="385"/>
    </location>
</feature>
<keyword evidence="2" id="KW-0732">Signal</keyword>
<protein>
    <recommendedName>
        <fullName evidence="5">EGF-like domain-containing protein</fullName>
    </recommendedName>
</protein>
<dbReference type="OrthoDB" id="291007at2759"/>
<organism evidence="3 4">
    <name type="scientific">Corynespora cassiicola Philippines</name>
    <dbReference type="NCBI Taxonomy" id="1448308"/>
    <lineage>
        <taxon>Eukaryota</taxon>
        <taxon>Fungi</taxon>
        <taxon>Dikarya</taxon>
        <taxon>Ascomycota</taxon>
        <taxon>Pezizomycotina</taxon>
        <taxon>Dothideomycetes</taxon>
        <taxon>Pleosporomycetidae</taxon>
        <taxon>Pleosporales</taxon>
        <taxon>Corynesporascaceae</taxon>
        <taxon>Corynespora</taxon>
    </lineage>
</organism>
<dbReference type="EMBL" id="KZ678128">
    <property type="protein sequence ID" value="PSN74380.1"/>
    <property type="molecule type" value="Genomic_DNA"/>
</dbReference>
<evidence type="ECO:0000313" key="3">
    <source>
        <dbReference type="EMBL" id="PSN74380.1"/>
    </source>
</evidence>
<evidence type="ECO:0008006" key="5">
    <source>
        <dbReference type="Google" id="ProtNLM"/>
    </source>
</evidence>
<keyword evidence="4" id="KW-1185">Reference proteome</keyword>
<feature type="compositionally biased region" description="Low complexity" evidence="1">
    <location>
        <begin position="620"/>
        <end position="630"/>
    </location>
</feature>
<feature type="compositionally biased region" description="Acidic residues" evidence="1">
    <location>
        <begin position="431"/>
        <end position="441"/>
    </location>
</feature>
<evidence type="ECO:0000313" key="4">
    <source>
        <dbReference type="Proteomes" id="UP000240883"/>
    </source>
</evidence>
<gene>
    <name evidence="3" type="ORF">BS50DRAFT_581199</name>
</gene>
<evidence type="ECO:0000256" key="1">
    <source>
        <dbReference type="SAM" id="MobiDB-lite"/>
    </source>
</evidence>
<sequence>MKAIVIGSLLLHGLNAQLLDDPVLFPSLNTTSPAIAASNSSASGEPVASLDSFELPTEATITTETFITETPSIVAVFPAPTNVTSVEAPTISSSPTPILFGTDDVILSTLGPSIIPDTSSAVETKSGVGFDFEPFVSSSTTSDGLRYTDSTPIATSDGFYFGPFGPLPTASDVSMSAGAVATAASDEATPSGASPESNSDFGPFGTAPTSIFNSLVPLDSNYTSSPNGFGPMGVGPSSAMPDSDSALVPFLDTISTEVPAVTRAGRFGRPTSVADISSGPLFGSETIPPIVSETASVSSPMESGDGRFGGLFQPPQPGLEASETSRVPVAAPSDLNPFSSPIVPENPVEGGVSIPGFGGLSAPDTPGAAGAGGSSPGKWTGGPLGWGQEDHGFYDGEDDSDDEYWGRKWKNGKKGKKGKGKGRGKGYNSDSDSDSDSDEECPSWCQYNSGSDDEKPWYGNKGLKKYKGPKTLKKYRFPKKEDSLIPKRRRHARDTFGSTLNDAWGISRASAPPSSGGFQGFTWPKKKSSSPKPRPQPKSASGKSGGQPKGSSDYNPYGNEYPYAAKTPYGYDSPYDQNVDYDDAGEDDLPQWLKDLQNPGKKGKPTRPKCPARCKKTGKGKSTTKSSTGSPNQTTLLTVPTAAGATTFTGSWDDSYDQATTVTITSTSTSTTTATADDEDTSTTAAPAVAEFTPTTLITTTSTTTPDDFAAQATPGAAAPGYVTEGDTWTGDSLANICPKTCNPFDPALNKCGTGTGCTTTGGSHYYCACRAGYRLNDYAAKNFAVQFHVPGQPYVYTAPGLVCDTLCSDSLCSEVMTRPKCL</sequence>
<feature type="compositionally biased region" description="Basic residues" evidence="1">
    <location>
        <begin position="601"/>
        <end position="619"/>
    </location>
</feature>